<protein>
    <submittedName>
        <fullName evidence="1">Uncharacterized protein</fullName>
    </submittedName>
</protein>
<dbReference type="EMBL" id="MT144380">
    <property type="protein sequence ID" value="QJA52949.1"/>
    <property type="molecule type" value="Genomic_DNA"/>
</dbReference>
<proteinExistence type="predicted"/>
<accession>A0A6H1ZZN9</accession>
<gene>
    <name evidence="1" type="ORF">TM448A03090_0009</name>
</gene>
<name>A0A6H1ZZN9_9ZZZZ</name>
<organism evidence="1">
    <name type="scientific">viral metagenome</name>
    <dbReference type="NCBI Taxonomy" id="1070528"/>
    <lineage>
        <taxon>unclassified sequences</taxon>
        <taxon>metagenomes</taxon>
        <taxon>organismal metagenomes</taxon>
    </lineage>
</organism>
<sequence length="71" mass="8089">MKIHLRADEADGQHTKFTIFMNGVNCGQLVMNEDEAVFFHDLVMLTGYKLSTDELISSGRWVKEVIDDLTN</sequence>
<reference evidence="1" key="1">
    <citation type="submission" date="2020-03" db="EMBL/GenBank/DDBJ databases">
        <title>The deep terrestrial virosphere.</title>
        <authorList>
            <person name="Holmfeldt K."/>
            <person name="Nilsson E."/>
            <person name="Simone D."/>
            <person name="Lopez-Fernandez M."/>
            <person name="Wu X."/>
            <person name="de Brujin I."/>
            <person name="Lundin D."/>
            <person name="Andersson A."/>
            <person name="Bertilsson S."/>
            <person name="Dopson M."/>
        </authorList>
    </citation>
    <scope>NUCLEOTIDE SEQUENCE</scope>
    <source>
        <strain evidence="1">TM448A03090</strain>
    </source>
</reference>
<evidence type="ECO:0000313" key="1">
    <source>
        <dbReference type="EMBL" id="QJA52949.1"/>
    </source>
</evidence>
<dbReference type="AlphaFoldDB" id="A0A6H1ZZN9"/>